<sequence>MPLHESSTHLARRLKTEREARGWSLAELAERSGVSKAMISKIERDEVSPTAALLGRLSGAFGLSLSQLLARAEQGGGLLARAAAQPVWQDPETGFIRRALTPAAGPPTPLELIWGELPPGQAVDYPAAAFAFVQDQQLLMLEGVLHFTQGGVLHVLHPGDCLRFGPPEACRYENPGAAPCRYVVVLLRR</sequence>
<evidence type="ECO:0000256" key="1">
    <source>
        <dbReference type="ARBA" id="ARBA00023125"/>
    </source>
</evidence>
<dbReference type="GO" id="GO:0003700">
    <property type="term" value="F:DNA-binding transcription factor activity"/>
    <property type="evidence" value="ECO:0007669"/>
    <property type="project" value="TreeGrafter"/>
</dbReference>
<dbReference type="InterPro" id="IPR014710">
    <property type="entry name" value="RmlC-like_jellyroll"/>
</dbReference>
<accession>A0A2C7ADT2</accession>
<gene>
    <name evidence="3" type="ORF">CR162_11625</name>
</gene>
<evidence type="ECO:0000313" key="3">
    <source>
        <dbReference type="EMBL" id="PHK94797.1"/>
    </source>
</evidence>
<dbReference type="PROSITE" id="PS50943">
    <property type="entry name" value="HTH_CROC1"/>
    <property type="match status" value="1"/>
</dbReference>
<dbReference type="EMBL" id="PDNU01000019">
    <property type="protein sequence ID" value="PHK94797.1"/>
    <property type="molecule type" value="Genomic_DNA"/>
</dbReference>
<reference evidence="3 4" key="1">
    <citation type="submission" date="2017-10" db="EMBL/GenBank/DDBJ databases">
        <authorList>
            <person name="Banno H."/>
            <person name="Chua N.-H."/>
        </authorList>
    </citation>
    <scope>NUCLEOTIDE SEQUENCE [LARGE SCALE GENOMIC DNA]</scope>
    <source>
        <strain evidence="3 4">YW11</strain>
    </source>
</reference>
<dbReference type="GO" id="GO:0003677">
    <property type="term" value="F:DNA binding"/>
    <property type="evidence" value="ECO:0007669"/>
    <property type="project" value="UniProtKB-KW"/>
</dbReference>
<dbReference type="RefSeq" id="WP_099095724.1">
    <property type="nucleotide sequence ID" value="NZ_PDNU01000019.1"/>
</dbReference>
<dbReference type="InterPro" id="IPR001387">
    <property type="entry name" value="Cro/C1-type_HTH"/>
</dbReference>
<comment type="caution">
    <text evidence="3">The sequence shown here is derived from an EMBL/GenBank/DDBJ whole genome shotgun (WGS) entry which is preliminary data.</text>
</comment>
<dbReference type="SMART" id="SM00530">
    <property type="entry name" value="HTH_XRE"/>
    <property type="match status" value="1"/>
</dbReference>
<organism evidence="3 4">
    <name type="scientific">Teichococcus rhizosphaerae</name>
    <dbReference type="NCBI Taxonomy" id="1335062"/>
    <lineage>
        <taxon>Bacteria</taxon>
        <taxon>Pseudomonadati</taxon>
        <taxon>Pseudomonadota</taxon>
        <taxon>Alphaproteobacteria</taxon>
        <taxon>Acetobacterales</taxon>
        <taxon>Roseomonadaceae</taxon>
        <taxon>Roseomonas</taxon>
    </lineage>
</organism>
<keyword evidence="1" id="KW-0238">DNA-binding</keyword>
<dbReference type="GO" id="GO:0005829">
    <property type="term" value="C:cytosol"/>
    <property type="evidence" value="ECO:0007669"/>
    <property type="project" value="TreeGrafter"/>
</dbReference>
<name>A0A2C7ADT2_9PROT</name>
<dbReference type="Proteomes" id="UP000223527">
    <property type="component" value="Unassembled WGS sequence"/>
</dbReference>
<dbReference type="AlphaFoldDB" id="A0A2C7ADT2"/>
<dbReference type="InterPro" id="IPR050807">
    <property type="entry name" value="TransReg_Diox_bact_type"/>
</dbReference>
<dbReference type="CDD" id="cd02209">
    <property type="entry name" value="cupin_XRE_C"/>
    <property type="match status" value="1"/>
</dbReference>
<dbReference type="Pfam" id="PF07883">
    <property type="entry name" value="Cupin_2"/>
    <property type="match status" value="1"/>
</dbReference>
<dbReference type="Gene3D" id="2.60.120.10">
    <property type="entry name" value="Jelly Rolls"/>
    <property type="match status" value="1"/>
</dbReference>
<evidence type="ECO:0000259" key="2">
    <source>
        <dbReference type="PROSITE" id="PS50943"/>
    </source>
</evidence>
<dbReference type="OrthoDB" id="189170at2"/>
<dbReference type="PANTHER" id="PTHR46797:SF10">
    <property type="entry name" value="BLR1115 PROTEIN"/>
    <property type="match status" value="1"/>
</dbReference>
<feature type="domain" description="HTH cro/C1-type" evidence="2">
    <location>
        <begin position="14"/>
        <end position="68"/>
    </location>
</feature>
<protein>
    <submittedName>
        <fullName evidence="3">LacI family transcriptional regulator</fullName>
    </submittedName>
</protein>
<dbReference type="Gene3D" id="1.10.260.40">
    <property type="entry name" value="lambda repressor-like DNA-binding domains"/>
    <property type="match status" value="1"/>
</dbReference>
<dbReference type="InterPro" id="IPR013096">
    <property type="entry name" value="Cupin_2"/>
</dbReference>
<dbReference type="CDD" id="cd00093">
    <property type="entry name" value="HTH_XRE"/>
    <property type="match status" value="1"/>
</dbReference>
<dbReference type="PANTHER" id="PTHR46797">
    <property type="entry name" value="HTH-TYPE TRANSCRIPTIONAL REGULATOR"/>
    <property type="match status" value="1"/>
</dbReference>
<keyword evidence="4" id="KW-1185">Reference proteome</keyword>
<proteinExistence type="predicted"/>
<dbReference type="Pfam" id="PF01381">
    <property type="entry name" value="HTH_3"/>
    <property type="match status" value="1"/>
</dbReference>
<dbReference type="SUPFAM" id="SSF47413">
    <property type="entry name" value="lambda repressor-like DNA-binding domains"/>
    <property type="match status" value="1"/>
</dbReference>
<evidence type="ECO:0000313" key="4">
    <source>
        <dbReference type="Proteomes" id="UP000223527"/>
    </source>
</evidence>
<dbReference type="SUPFAM" id="SSF51182">
    <property type="entry name" value="RmlC-like cupins"/>
    <property type="match status" value="1"/>
</dbReference>
<dbReference type="InterPro" id="IPR011051">
    <property type="entry name" value="RmlC_Cupin_sf"/>
</dbReference>
<dbReference type="InterPro" id="IPR010982">
    <property type="entry name" value="Lambda_DNA-bd_dom_sf"/>
</dbReference>